<feature type="compositionally biased region" description="Low complexity" evidence="6">
    <location>
        <begin position="489"/>
        <end position="508"/>
    </location>
</feature>
<keyword evidence="10" id="KW-1185">Reference proteome</keyword>
<dbReference type="EC" id="3.2.1.6" evidence="3"/>
<feature type="region of interest" description="Disordered" evidence="6">
    <location>
        <begin position="449"/>
        <end position="554"/>
    </location>
</feature>
<dbReference type="Gene3D" id="2.60.120.200">
    <property type="match status" value="1"/>
</dbReference>
<feature type="compositionally biased region" description="Low complexity" evidence="6">
    <location>
        <begin position="449"/>
        <end position="471"/>
    </location>
</feature>
<comment type="caution">
    <text evidence="9">The sequence shown here is derived from an EMBL/GenBank/DDBJ whole genome shotgun (WGS) entry which is preliminary data.</text>
</comment>
<dbReference type="InterPro" id="IPR050546">
    <property type="entry name" value="Glycosyl_Hydrlase_16"/>
</dbReference>
<organism evidence="9 10">
    <name type="scientific">Polyplosphaeria fusca</name>
    <dbReference type="NCBI Taxonomy" id="682080"/>
    <lineage>
        <taxon>Eukaryota</taxon>
        <taxon>Fungi</taxon>
        <taxon>Dikarya</taxon>
        <taxon>Ascomycota</taxon>
        <taxon>Pezizomycotina</taxon>
        <taxon>Dothideomycetes</taxon>
        <taxon>Pleosporomycetidae</taxon>
        <taxon>Pleosporales</taxon>
        <taxon>Tetraplosphaeriaceae</taxon>
        <taxon>Polyplosphaeria</taxon>
    </lineage>
</organism>
<dbReference type="SUPFAM" id="SSF49899">
    <property type="entry name" value="Concanavalin A-like lectins/glucanases"/>
    <property type="match status" value="1"/>
</dbReference>
<evidence type="ECO:0000313" key="10">
    <source>
        <dbReference type="Proteomes" id="UP000799444"/>
    </source>
</evidence>
<dbReference type="EMBL" id="ML996255">
    <property type="protein sequence ID" value="KAF2729114.1"/>
    <property type="molecule type" value="Genomic_DNA"/>
</dbReference>
<dbReference type="CDD" id="cd02181">
    <property type="entry name" value="GH16_fungal_Lam16A_glucanase"/>
    <property type="match status" value="1"/>
</dbReference>
<sequence>MHFSTLLSGAALANLAIAGYVLEDDYMNDFFGNFDFFTAPDPTNGFVDYVDQSTAQSTGLINATSGGISWGVDSTNQTPNGRPSVRISSKKSYDSGLVVLDVAHMPTGCGTWPAFWMVGPDWPDNGEIDILEGVNDQETNAMTLHTGPNCAITGNGAQGGFSGDVATENCDVNAPDQDKNAGCSIKHPSKQSYGAGLNDIQGGVYATQWTEDAISVFFFPRDSIPKDIASGSPDPSTWGLPSAKFSGSCDIASTFKQQQIVFDTTFCGDWAGNAWDSSSCSSKAKTCDEYVQNNPEAFGEAYWTINSLKVYQDNGGESPAPPSSVAPSSSLVISTAVSTIESAPPSGLPTSDLPGVPSISISIPIPAPSGSSLVPPGIPTDGFGHHSRSRHGYGRPSQSASFNDQLLPTATGAVPGASGTAPPGELVSTSAPPFPTANATAPIFSLSTAPSAQTSSSSSAAPIVAPSAAPSDGPDDTNSPMDGFAWPKANGAPANPSNPGPGANNSAPAAPPSSTVPAISSTVLSGPAAPSVPAAPSDVAPAAPSAPVSSDAPKRVAHTVYETVVITVPAAAPTPAGRKARHERQHRRRLTQHHAHR</sequence>
<gene>
    <name evidence="9" type="ORF">EJ04DRAFT_77749</name>
</gene>
<dbReference type="InterPro" id="IPR013320">
    <property type="entry name" value="ConA-like_dom_sf"/>
</dbReference>
<feature type="compositionally biased region" description="Low complexity" evidence="6">
    <location>
        <begin position="527"/>
        <end position="551"/>
    </location>
</feature>
<accession>A0A9P4QM93</accession>
<evidence type="ECO:0000256" key="5">
    <source>
        <dbReference type="ARBA" id="ARBA00023295"/>
    </source>
</evidence>
<evidence type="ECO:0000256" key="7">
    <source>
        <dbReference type="SAM" id="SignalP"/>
    </source>
</evidence>
<dbReference type="InterPro" id="IPR000757">
    <property type="entry name" value="Beta-glucanase-like"/>
</dbReference>
<comment type="catalytic activity">
    <reaction evidence="1">
        <text>Endohydrolysis of (1-&gt;3)- or (1-&gt;4)-linkages in beta-D-glucans when the glucose residue whose reducing group is involved in the linkage to be hydrolyzed is itself substituted at C-3.</text>
        <dbReference type="EC" id="3.2.1.6"/>
    </reaction>
</comment>
<feature type="chain" id="PRO_5040422269" description="endo-1,3(4)-beta-glucanase" evidence="7">
    <location>
        <begin position="19"/>
        <end position="597"/>
    </location>
</feature>
<evidence type="ECO:0000256" key="3">
    <source>
        <dbReference type="ARBA" id="ARBA00012599"/>
    </source>
</evidence>
<feature type="region of interest" description="Disordered" evidence="6">
    <location>
        <begin position="568"/>
        <end position="597"/>
    </location>
</feature>
<evidence type="ECO:0000256" key="2">
    <source>
        <dbReference type="ARBA" id="ARBA00006865"/>
    </source>
</evidence>
<name>A0A9P4QM93_9PLEO</name>
<evidence type="ECO:0000313" key="9">
    <source>
        <dbReference type="EMBL" id="KAF2729114.1"/>
    </source>
</evidence>
<evidence type="ECO:0000256" key="6">
    <source>
        <dbReference type="SAM" id="MobiDB-lite"/>
    </source>
</evidence>
<feature type="domain" description="GH16" evidence="8">
    <location>
        <begin position="34"/>
        <end position="279"/>
    </location>
</feature>
<dbReference type="PROSITE" id="PS51762">
    <property type="entry name" value="GH16_2"/>
    <property type="match status" value="1"/>
</dbReference>
<feature type="region of interest" description="Disordered" evidence="6">
    <location>
        <begin position="370"/>
        <end position="433"/>
    </location>
</feature>
<dbReference type="GO" id="GO:0009251">
    <property type="term" value="P:glucan catabolic process"/>
    <property type="evidence" value="ECO:0007669"/>
    <property type="project" value="TreeGrafter"/>
</dbReference>
<dbReference type="AlphaFoldDB" id="A0A9P4QM93"/>
<keyword evidence="5" id="KW-0326">Glycosidase</keyword>
<protein>
    <recommendedName>
        <fullName evidence="3">endo-1,3(4)-beta-glucanase</fullName>
        <ecNumber evidence="3">3.2.1.6</ecNumber>
    </recommendedName>
</protein>
<dbReference type="GO" id="GO:0052861">
    <property type="term" value="F:endo-1,3(4)-beta-glucanase activity"/>
    <property type="evidence" value="ECO:0007669"/>
    <property type="project" value="UniProtKB-EC"/>
</dbReference>
<reference evidence="9" key="1">
    <citation type="journal article" date="2020" name="Stud. Mycol.">
        <title>101 Dothideomycetes genomes: a test case for predicting lifestyles and emergence of pathogens.</title>
        <authorList>
            <person name="Haridas S."/>
            <person name="Albert R."/>
            <person name="Binder M."/>
            <person name="Bloem J."/>
            <person name="Labutti K."/>
            <person name="Salamov A."/>
            <person name="Andreopoulos B."/>
            <person name="Baker S."/>
            <person name="Barry K."/>
            <person name="Bills G."/>
            <person name="Bluhm B."/>
            <person name="Cannon C."/>
            <person name="Castanera R."/>
            <person name="Culley D."/>
            <person name="Daum C."/>
            <person name="Ezra D."/>
            <person name="Gonzalez J."/>
            <person name="Henrissat B."/>
            <person name="Kuo A."/>
            <person name="Liang C."/>
            <person name="Lipzen A."/>
            <person name="Lutzoni F."/>
            <person name="Magnuson J."/>
            <person name="Mondo S."/>
            <person name="Nolan M."/>
            <person name="Ohm R."/>
            <person name="Pangilinan J."/>
            <person name="Park H.-J."/>
            <person name="Ramirez L."/>
            <person name="Alfaro M."/>
            <person name="Sun H."/>
            <person name="Tritt A."/>
            <person name="Yoshinaga Y."/>
            <person name="Zwiers L.-H."/>
            <person name="Turgeon B."/>
            <person name="Goodwin S."/>
            <person name="Spatafora J."/>
            <person name="Crous P."/>
            <person name="Grigoriev I."/>
        </authorList>
    </citation>
    <scope>NUCLEOTIDE SEQUENCE</scope>
    <source>
        <strain evidence="9">CBS 125425</strain>
    </source>
</reference>
<feature type="compositionally biased region" description="Polar residues" evidence="6">
    <location>
        <begin position="515"/>
        <end position="524"/>
    </location>
</feature>
<dbReference type="FunFam" id="2.60.120.200:FF:000114">
    <property type="entry name" value="Probable endo-1,3(4)-beta-glucanase NFIA_089530"/>
    <property type="match status" value="1"/>
</dbReference>
<feature type="compositionally biased region" description="Basic residues" evidence="6">
    <location>
        <begin position="578"/>
        <end position="597"/>
    </location>
</feature>
<keyword evidence="4" id="KW-0378">Hydrolase</keyword>
<evidence type="ECO:0000256" key="4">
    <source>
        <dbReference type="ARBA" id="ARBA00022801"/>
    </source>
</evidence>
<proteinExistence type="inferred from homology"/>
<dbReference type="Proteomes" id="UP000799444">
    <property type="component" value="Unassembled WGS sequence"/>
</dbReference>
<dbReference type="Pfam" id="PF26113">
    <property type="entry name" value="GH16_XgeA"/>
    <property type="match status" value="1"/>
</dbReference>
<feature type="compositionally biased region" description="Polar residues" evidence="6">
    <location>
        <begin position="396"/>
        <end position="408"/>
    </location>
</feature>
<evidence type="ECO:0000256" key="1">
    <source>
        <dbReference type="ARBA" id="ARBA00000124"/>
    </source>
</evidence>
<dbReference type="PANTHER" id="PTHR10963:SF24">
    <property type="entry name" value="GLYCOSIDASE C21B10.07-RELATED"/>
    <property type="match status" value="1"/>
</dbReference>
<comment type="similarity">
    <text evidence="2">Belongs to the glycosyl hydrolase 16 family.</text>
</comment>
<feature type="signal peptide" evidence="7">
    <location>
        <begin position="1"/>
        <end position="18"/>
    </location>
</feature>
<dbReference type="PANTHER" id="PTHR10963">
    <property type="entry name" value="GLYCOSYL HYDROLASE-RELATED"/>
    <property type="match status" value="1"/>
</dbReference>
<dbReference type="OrthoDB" id="192832at2759"/>
<keyword evidence="7" id="KW-0732">Signal</keyword>
<evidence type="ECO:0000259" key="8">
    <source>
        <dbReference type="PROSITE" id="PS51762"/>
    </source>
</evidence>